<keyword evidence="7" id="KW-1185">Reference proteome</keyword>
<feature type="transmembrane region" description="Helical" evidence="5">
    <location>
        <begin position="185"/>
        <end position="205"/>
    </location>
</feature>
<dbReference type="Proteomes" id="UP000185812">
    <property type="component" value="Unassembled WGS sequence"/>
</dbReference>
<dbReference type="RefSeq" id="WP_072715446.1">
    <property type="nucleotide sequence ID" value="NZ_FRAU01000004.1"/>
</dbReference>
<dbReference type="PANTHER" id="PTHR43483">
    <property type="entry name" value="MEMBRANE TRANSPORTER PROTEIN HI_0806-RELATED"/>
    <property type="match status" value="1"/>
</dbReference>
<feature type="transmembrane region" description="Helical" evidence="5">
    <location>
        <begin position="110"/>
        <end position="128"/>
    </location>
</feature>
<feature type="transmembrane region" description="Helical" evidence="5">
    <location>
        <begin position="148"/>
        <end position="173"/>
    </location>
</feature>
<dbReference type="PANTHER" id="PTHR43483:SF3">
    <property type="entry name" value="MEMBRANE TRANSPORTER PROTEIN HI_0806-RELATED"/>
    <property type="match status" value="1"/>
</dbReference>
<name>A0A1M6TZW7_9BACT</name>
<gene>
    <name evidence="6" type="ORF">SAMN04488087_1607</name>
</gene>
<comment type="similarity">
    <text evidence="5">Belongs to the 4-toluene sulfonate uptake permease (TSUP) (TC 2.A.102) family.</text>
</comment>
<dbReference type="OrthoDB" id="1525091at2"/>
<sequence>MQAAHLLLLLGIGLLGGFLAGLVGVGGGIVFAPVLFFYFQAIGVPAAVVTPLTLGTSLFCTLLASLSSAWFQYRRQAVVPAVAVGAGLFSTLAIMLTTRYITTQPWYNGTAFRLVFGMVLFLVALRMLRSPRQTAAETERFQLRWPALAGAGTVAGTVAAAAGVGGGIILVPLYHRLLGLTMHRAVGTSSATIVLISLGGILSYALSMPAVSPGVPALGHVDVLHGLLLAVPATFSARLGVQTAHRLRTTGLRRAFALLALFIAGRLLLQALQALL</sequence>
<protein>
    <recommendedName>
        <fullName evidence="5">Probable membrane transporter protein</fullName>
    </recommendedName>
</protein>
<keyword evidence="3 5" id="KW-1133">Transmembrane helix</keyword>
<dbReference type="STRING" id="633813.SAMN04488087_1607"/>
<feature type="transmembrane region" description="Helical" evidence="5">
    <location>
        <begin position="6"/>
        <end position="39"/>
    </location>
</feature>
<evidence type="ECO:0000256" key="1">
    <source>
        <dbReference type="ARBA" id="ARBA00004141"/>
    </source>
</evidence>
<dbReference type="Pfam" id="PF01925">
    <property type="entry name" value="TauE"/>
    <property type="match status" value="1"/>
</dbReference>
<evidence type="ECO:0000256" key="2">
    <source>
        <dbReference type="ARBA" id="ARBA00022692"/>
    </source>
</evidence>
<accession>A0A1M6TZW7</accession>
<feature type="transmembrane region" description="Helical" evidence="5">
    <location>
        <begin position="46"/>
        <end position="71"/>
    </location>
</feature>
<dbReference type="GO" id="GO:0005886">
    <property type="term" value="C:plasma membrane"/>
    <property type="evidence" value="ECO:0007669"/>
    <property type="project" value="UniProtKB-SubCell"/>
</dbReference>
<dbReference type="InterPro" id="IPR002781">
    <property type="entry name" value="TM_pro_TauE-like"/>
</dbReference>
<evidence type="ECO:0000256" key="3">
    <source>
        <dbReference type="ARBA" id="ARBA00022989"/>
    </source>
</evidence>
<reference evidence="7" key="1">
    <citation type="submission" date="2016-11" db="EMBL/GenBank/DDBJ databases">
        <authorList>
            <person name="Varghese N."/>
            <person name="Submissions S."/>
        </authorList>
    </citation>
    <scope>NUCLEOTIDE SEQUENCE [LARGE SCALE GENOMIC DNA]</scope>
    <source>
        <strain evidence="7">DSM 22212</strain>
    </source>
</reference>
<keyword evidence="2 5" id="KW-0812">Transmembrane</keyword>
<comment type="subcellular location">
    <subcellularLocation>
        <location evidence="5">Cell membrane</location>
        <topology evidence="5">Multi-pass membrane protein</topology>
    </subcellularLocation>
    <subcellularLocation>
        <location evidence="1">Membrane</location>
        <topology evidence="1">Multi-pass membrane protein</topology>
    </subcellularLocation>
</comment>
<proteinExistence type="inferred from homology"/>
<dbReference type="EMBL" id="FRAU01000004">
    <property type="protein sequence ID" value="SHK62572.1"/>
    <property type="molecule type" value="Genomic_DNA"/>
</dbReference>
<evidence type="ECO:0000256" key="4">
    <source>
        <dbReference type="ARBA" id="ARBA00023136"/>
    </source>
</evidence>
<evidence type="ECO:0000313" key="6">
    <source>
        <dbReference type="EMBL" id="SHK62572.1"/>
    </source>
</evidence>
<dbReference type="AlphaFoldDB" id="A0A1M6TZW7"/>
<evidence type="ECO:0000313" key="7">
    <source>
        <dbReference type="Proteomes" id="UP000185812"/>
    </source>
</evidence>
<keyword evidence="4 5" id="KW-0472">Membrane</keyword>
<feature type="transmembrane region" description="Helical" evidence="5">
    <location>
        <begin position="256"/>
        <end position="275"/>
    </location>
</feature>
<feature type="transmembrane region" description="Helical" evidence="5">
    <location>
        <begin position="77"/>
        <end position="98"/>
    </location>
</feature>
<keyword evidence="5" id="KW-1003">Cell membrane</keyword>
<evidence type="ECO:0000256" key="5">
    <source>
        <dbReference type="RuleBase" id="RU363041"/>
    </source>
</evidence>
<organism evidence="6 7">
    <name type="scientific">Rhodothermus profundi</name>
    <dbReference type="NCBI Taxonomy" id="633813"/>
    <lineage>
        <taxon>Bacteria</taxon>
        <taxon>Pseudomonadati</taxon>
        <taxon>Rhodothermota</taxon>
        <taxon>Rhodothermia</taxon>
        <taxon>Rhodothermales</taxon>
        <taxon>Rhodothermaceae</taxon>
        <taxon>Rhodothermus</taxon>
    </lineage>
</organism>